<feature type="region of interest" description="Disordered" evidence="1">
    <location>
        <begin position="444"/>
        <end position="463"/>
    </location>
</feature>
<organism evidence="2 3">
    <name type="scientific">Kipferlia bialata</name>
    <dbReference type="NCBI Taxonomy" id="797122"/>
    <lineage>
        <taxon>Eukaryota</taxon>
        <taxon>Metamonada</taxon>
        <taxon>Carpediemonas-like organisms</taxon>
        <taxon>Kipferlia</taxon>
    </lineage>
</organism>
<proteinExistence type="predicted"/>
<dbReference type="AlphaFoldDB" id="A0A9K3CPK2"/>
<evidence type="ECO:0000256" key="1">
    <source>
        <dbReference type="SAM" id="MobiDB-lite"/>
    </source>
</evidence>
<protein>
    <submittedName>
        <fullName evidence="2">Uncharacterized protein</fullName>
    </submittedName>
</protein>
<feature type="region of interest" description="Disordered" evidence="1">
    <location>
        <begin position="1"/>
        <end position="22"/>
    </location>
</feature>
<dbReference type="Proteomes" id="UP000265618">
    <property type="component" value="Unassembled WGS sequence"/>
</dbReference>
<feature type="compositionally biased region" description="Basic and acidic residues" evidence="1">
    <location>
        <begin position="170"/>
        <end position="202"/>
    </location>
</feature>
<feature type="region of interest" description="Disordered" evidence="1">
    <location>
        <begin position="307"/>
        <end position="327"/>
    </location>
</feature>
<feature type="region of interest" description="Disordered" evidence="1">
    <location>
        <begin position="247"/>
        <end position="287"/>
    </location>
</feature>
<feature type="compositionally biased region" description="Basic and acidic residues" evidence="1">
    <location>
        <begin position="318"/>
        <end position="327"/>
    </location>
</feature>
<feature type="compositionally biased region" description="Acidic residues" evidence="1">
    <location>
        <begin position="707"/>
        <end position="733"/>
    </location>
</feature>
<feature type="region of interest" description="Disordered" evidence="1">
    <location>
        <begin position="705"/>
        <end position="733"/>
    </location>
</feature>
<sequence length="733" mass="81722">MSWEAHEIHGLGTQGLPDMDDTREDMYTHTREEQGDSMETMPPSSMSDAVRTAVVLEREAWERERAAANSEMDNTIAAYASQIQTLLSVVETSRSREKQTEAQLDTARHTAETVTRDAIALSAIAERSKGRADALSASLSSTRRERDALLVRTQDAETALKTATQAEAEARKAQAEAEERYMELKQRHEEAERRHAALRDEIQVQTSRVGSRLQSMKALAETKERERQEREDALRDQYQAQLEEVLARQATPLPPPPPSDREETQEREEREEREQIQNQVASLSDRLGRANEKCARMARQLKEAKAACAEHEESDGETDTKREKGLRGDVLKLQQQVGLLERDCRTSKAQAASLGSRNKVLEGTVSQLRSLMQDMQRSSRAMPPTQTQVLEAKHQTAQAQERATMAEAESELHQGLAQELHTRVKSLEAELYACMGMLSTSERQREEAEAELERVSGEGLTERERGAHLQARIAECQLGQEAAEVREKASSTQLRSLASSAVPLVEQAQLSADLLRSLVPWHTEGDQRQMWLRHESMLHVSRFSEVERVGFRGIALSELPSDHTHMTCAVYESPDATKPSLVSQPVSVSSAPTFFGFSPIKGRSDIDLLKVRRESKEVRVRVFSRPGDSVRKEREVITSLLDFGRLVPMGQSERAPFSVRVAGVLCRMEAEGEESPEVPAVDEAGIEGLERALEAVAETLFEMGMGEAEEEGEGEGEGEAYEAATEGDEVDLE</sequence>
<feature type="compositionally biased region" description="Basic and acidic residues" evidence="1">
    <location>
        <begin position="259"/>
        <end position="275"/>
    </location>
</feature>
<evidence type="ECO:0000313" key="2">
    <source>
        <dbReference type="EMBL" id="GIQ79972.1"/>
    </source>
</evidence>
<name>A0A9K3CPK2_9EUKA</name>
<gene>
    <name evidence="2" type="ORF">KIPB_000688</name>
</gene>
<accession>A0A9K3CPK2</accession>
<dbReference type="SUPFAM" id="SSF57997">
    <property type="entry name" value="Tropomyosin"/>
    <property type="match status" value="1"/>
</dbReference>
<dbReference type="EMBL" id="BDIP01000085">
    <property type="protein sequence ID" value="GIQ79972.1"/>
    <property type="molecule type" value="Genomic_DNA"/>
</dbReference>
<feature type="region of interest" description="Disordered" evidence="1">
    <location>
        <begin position="170"/>
        <end position="234"/>
    </location>
</feature>
<comment type="caution">
    <text evidence="2">The sequence shown here is derived from an EMBL/GenBank/DDBJ whole genome shotgun (WGS) entry which is preliminary data.</text>
</comment>
<evidence type="ECO:0000313" key="3">
    <source>
        <dbReference type="Proteomes" id="UP000265618"/>
    </source>
</evidence>
<feature type="compositionally biased region" description="Basic and acidic residues" evidence="1">
    <location>
        <begin position="220"/>
        <end position="234"/>
    </location>
</feature>
<feature type="compositionally biased region" description="Polar residues" evidence="1">
    <location>
        <begin position="203"/>
        <end position="214"/>
    </location>
</feature>
<reference evidence="2 3" key="1">
    <citation type="journal article" date="2018" name="PLoS ONE">
        <title>The draft genome of Kipferlia bialata reveals reductive genome evolution in fornicate parasites.</title>
        <authorList>
            <person name="Tanifuji G."/>
            <person name="Takabayashi S."/>
            <person name="Kume K."/>
            <person name="Takagi M."/>
            <person name="Nakayama T."/>
            <person name="Kamikawa R."/>
            <person name="Inagaki Y."/>
            <person name="Hashimoto T."/>
        </authorList>
    </citation>
    <scope>NUCLEOTIDE SEQUENCE [LARGE SCALE GENOMIC DNA]</scope>
    <source>
        <strain evidence="2">NY0173</strain>
    </source>
</reference>
<keyword evidence="3" id="KW-1185">Reference proteome</keyword>